<organism evidence="1">
    <name type="scientific">marine sediment metagenome</name>
    <dbReference type="NCBI Taxonomy" id="412755"/>
    <lineage>
        <taxon>unclassified sequences</taxon>
        <taxon>metagenomes</taxon>
        <taxon>ecological metagenomes</taxon>
    </lineage>
</organism>
<protein>
    <submittedName>
        <fullName evidence="1">Uncharacterized protein</fullName>
    </submittedName>
</protein>
<gene>
    <name evidence="1" type="ORF">MGSAQ_001142</name>
</gene>
<proteinExistence type="predicted"/>
<sequence>MMPRGNRNHNLIKELGCACHQIHMTIGNGIKRTRI</sequence>
<accession>A0A1B6NWL8</accession>
<dbReference type="EMBL" id="AYSL01000592">
    <property type="protein sequence ID" value="KTF07362.1"/>
    <property type="molecule type" value="Genomic_DNA"/>
</dbReference>
<dbReference type="AlphaFoldDB" id="A0A1B6NWL8"/>
<comment type="caution">
    <text evidence="1">The sequence shown here is derived from an EMBL/GenBank/DDBJ whole genome shotgun (WGS) entry which is preliminary data.</text>
</comment>
<reference evidence="1" key="1">
    <citation type="submission" date="2013-11" db="EMBL/GenBank/DDBJ databases">
        <title>Microbial diversity, functional groups and degradation webs in Northern and Southern Mediterranean and Red Sea marine crude oil polluted sites.</title>
        <authorList>
            <person name="Daffonchio D."/>
            <person name="Mapelli F."/>
            <person name="Ferrer M."/>
            <person name="Richter M."/>
            <person name="Cherif A."/>
            <person name="Malkawi H.I."/>
            <person name="Yakimov M.M."/>
            <person name="Abdel-Fattah Y.R."/>
            <person name="Blaghen M."/>
            <person name="Golyshin P.N."/>
            <person name="Kalogerakis N."/>
            <person name="Boon N."/>
            <person name="Magagnini M."/>
            <person name="Fava F."/>
        </authorList>
    </citation>
    <scope>NUCLEOTIDE SEQUENCE</scope>
</reference>
<evidence type="ECO:0000313" key="1">
    <source>
        <dbReference type="EMBL" id="KTF07362.1"/>
    </source>
</evidence>
<name>A0A1B6NWL8_9ZZZZ</name>